<gene>
    <name evidence="12" type="ORF">QBC42DRAFT_295600</name>
</gene>
<evidence type="ECO:0000313" key="12">
    <source>
        <dbReference type="EMBL" id="KAK4463792.1"/>
    </source>
</evidence>
<feature type="active site" description="Proton donor" evidence="6">
    <location>
        <position position="219"/>
    </location>
</feature>
<feature type="active site" evidence="6">
    <location>
        <position position="355"/>
    </location>
</feature>
<evidence type="ECO:0000256" key="9">
    <source>
        <dbReference type="RuleBase" id="RU361193"/>
    </source>
</evidence>
<dbReference type="InterPro" id="IPR036026">
    <property type="entry name" value="Seven-hairpin_glycosidases"/>
</dbReference>
<dbReference type="SUPFAM" id="SSF48225">
    <property type="entry name" value="Seven-hairpin glycosidases"/>
    <property type="match status" value="1"/>
</dbReference>
<feature type="compositionally biased region" description="Polar residues" evidence="10">
    <location>
        <begin position="55"/>
        <end position="65"/>
    </location>
</feature>
<evidence type="ECO:0000313" key="13">
    <source>
        <dbReference type="Proteomes" id="UP001321749"/>
    </source>
</evidence>
<feature type="active site" evidence="6">
    <location>
        <position position="532"/>
    </location>
</feature>
<dbReference type="GO" id="GO:0005509">
    <property type="term" value="F:calcium ion binding"/>
    <property type="evidence" value="ECO:0007669"/>
    <property type="project" value="InterPro"/>
</dbReference>
<evidence type="ECO:0000256" key="6">
    <source>
        <dbReference type="PIRSR" id="PIRSR601382-1"/>
    </source>
</evidence>
<dbReference type="EC" id="3.2.1.-" evidence="9"/>
<evidence type="ECO:0000256" key="2">
    <source>
        <dbReference type="ARBA" id="ARBA00004922"/>
    </source>
</evidence>
<protein>
    <recommendedName>
        <fullName evidence="9">alpha-1,2-Mannosidase</fullName>
        <ecNumber evidence="9">3.2.1.-</ecNumber>
    </recommendedName>
</protein>
<keyword evidence="5 8" id="KW-1015">Disulfide bond</keyword>
<keyword evidence="13" id="KW-1185">Reference proteome</keyword>
<dbReference type="PANTHER" id="PTHR11742">
    <property type="entry name" value="MANNOSYL-OLIGOSACCHARIDE ALPHA-1,2-MANNOSIDASE-RELATED"/>
    <property type="match status" value="1"/>
</dbReference>
<keyword evidence="7" id="KW-0479">Metal-binding</keyword>
<keyword evidence="7" id="KW-0106">Calcium</keyword>
<feature type="region of interest" description="Disordered" evidence="10">
    <location>
        <begin position="37"/>
        <end position="82"/>
    </location>
</feature>
<evidence type="ECO:0000256" key="7">
    <source>
        <dbReference type="PIRSR" id="PIRSR601382-2"/>
    </source>
</evidence>
<evidence type="ECO:0000256" key="3">
    <source>
        <dbReference type="ARBA" id="ARBA00007658"/>
    </source>
</evidence>
<comment type="caution">
    <text evidence="12">The sequence shown here is derived from an EMBL/GenBank/DDBJ whole genome shotgun (WGS) entry which is preliminary data.</text>
</comment>
<evidence type="ECO:0000256" key="4">
    <source>
        <dbReference type="ARBA" id="ARBA00022801"/>
    </source>
</evidence>
<dbReference type="AlphaFoldDB" id="A0AAV9HWA2"/>
<dbReference type="FunFam" id="1.50.10.10:FF:000037">
    <property type="entry name" value="alpha-1,2-Mannosidase"/>
    <property type="match status" value="1"/>
</dbReference>
<dbReference type="Pfam" id="PF01532">
    <property type="entry name" value="Glyco_hydro_47"/>
    <property type="match status" value="1"/>
</dbReference>
<name>A0AAV9HWA2_9PEZI</name>
<organism evidence="12 13">
    <name type="scientific">Cladorrhinum samala</name>
    <dbReference type="NCBI Taxonomy" id="585594"/>
    <lineage>
        <taxon>Eukaryota</taxon>
        <taxon>Fungi</taxon>
        <taxon>Dikarya</taxon>
        <taxon>Ascomycota</taxon>
        <taxon>Pezizomycotina</taxon>
        <taxon>Sordariomycetes</taxon>
        <taxon>Sordariomycetidae</taxon>
        <taxon>Sordariales</taxon>
        <taxon>Podosporaceae</taxon>
        <taxon>Cladorrhinum</taxon>
    </lineage>
</organism>
<comment type="cofactor">
    <cofactor evidence="1 7">
        <name>Ca(2+)</name>
        <dbReference type="ChEBI" id="CHEBI:29108"/>
    </cofactor>
</comment>
<dbReference type="PANTHER" id="PTHR11742:SF89">
    <property type="entry name" value="ALPHA-1,2-MANNOSIDASE"/>
    <property type="match status" value="1"/>
</dbReference>
<evidence type="ECO:0000256" key="1">
    <source>
        <dbReference type="ARBA" id="ARBA00001913"/>
    </source>
</evidence>
<feature type="compositionally biased region" description="Low complexity" evidence="10">
    <location>
        <begin position="41"/>
        <end position="54"/>
    </location>
</feature>
<evidence type="ECO:0000256" key="5">
    <source>
        <dbReference type="ARBA" id="ARBA00023157"/>
    </source>
</evidence>
<dbReference type="GO" id="GO:0036503">
    <property type="term" value="P:ERAD pathway"/>
    <property type="evidence" value="ECO:0007669"/>
    <property type="project" value="UniProtKB-ARBA"/>
</dbReference>
<feature type="compositionally biased region" description="Low complexity" evidence="10">
    <location>
        <begin position="66"/>
        <end position="75"/>
    </location>
</feature>
<dbReference type="InterPro" id="IPR050749">
    <property type="entry name" value="Glycosyl_Hydrolase_47"/>
</dbReference>
<comment type="pathway">
    <text evidence="2">Protein modification; protein glycosylation.</text>
</comment>
<feature type="transmembrane region" description="Helical" evidence="11">
    <location>
        <begin position="12"/>
        <end position="29"/>
    </location>
</feature>
<dbReference type="InterPro" id="IPR001382">
    <property type="entry name" value="Glyco_hydro_47"/>
</dbReference>
<dbReference type="GO" id="GO:0004571">
    <property type="term" value="F:mannosyl-oligosaccharide 1,2-alpha-mannosidase activity"/>
    <property type="evidence" value="ECO:0007669"/>
    <property type="project" value="InterPro"/>
</dbReference>
<reference evidence="12" key="1">
    <citation type="journal article" date="2023" name="Mol. Phylogenet. Evol.">
        <title>Genome-scale phylogeny and comparative genomics of the fungal order Sordariales.</title>
        <authorList>
            <person name="Hensen N."/>
            <person name="Bonometti L."/>
            <person name="Westerberg I."/>
            <person name="Brannstrom I.O."/>
            <person name="Guillou S."/>
            <person name="Cros-Aarteil S."/>
            <person name="Calhoun S."/>
            <person name="Haridas S."/>
            <person name="Kuo A."/>
            <person name="Mondo S."/>
            <person name="Pangilinan J."/>
            <person name="Riley R."/>
            <person name="LaButti K."/>
            <person name="Andreopoulos B."/>
            <person name="Lipzen A."/>
            <person name="Chen C."/>
            <person name="Yan M."/>
            <person name="Daum C."/>
            <person name="Ng V."/>
            <person name="Clum A."/>
            <person name="Steindorff A."/>
            <person name="Ohm R.A."/>
            <person name="Martin F."/>
            <person name="Silar P."/>
            <person name="Natvig D.O."/>
            <person name="Lalanne C."/>
            <person name="Gautier V."/>
            <person name="Ament-Velasquez S.L."/>
            <person name="Kruys A."/>
            <person name="Hutchinson M.I."/>
            <person name="Powell A.J."/>
            <person name="Barry K."/>
            <person name="Miller A.N."/>
            <person name="Grigoriev I.V."/>
            <person name="Debuchy R."/>
            <person name="Gladieux P."/>
            <person name="Hiltunen Thoren M."/>
            <person name="Johannesson H."/>
        </authorList>
    </citation>
    <scope>NUCLEOTIDE SEQUENCE</scope>
    <source>
        <strain evidence="12">PSN324</strain>
    </source>
</reference>
<dbReference type="Gene3D" id="1.50.10.10">
    <property type="match status" value="1"/>
</dbReference>
<keyword evidence="9" id="KW-0326">Glycosidase</keyword>
<sequence>MMSVRRRLARLFIIAVVIYLVVLFLFSQFQDYESPLDRMKQQQQQQQQQKQQQQPPTKNRPNNGDTTTTTTTTITPSNPNSKIEFKPSSFDWTKVEFHNPLPLAKYSRLPKPVPLSTKIQHASFSSYTHTSVTASRQAAVKSAFVKSWNSYKSLAFLSDELTPVSGSSKNTFGGWAATLVDSLDTLHIMGLGSDFGLAASAACAIDFSSTKDSSLNLFETTIRHLGGLLSAYDLSLEPALLKKAKELGDMLYLAFDTPNGLPGFWLDFRKAKTGHQVAGTNDPSASPGSLSLEFLRLAQLTGEKKYYEAVGGRVMGFFEETQAKSRLPGMWPTLINFREGRVDDEAGFTVGALADSLYEYLVKIVAILGDTEEGKRYEGMYRRAIEVVSRELLFRPMVEKVPKEGGILFLGDVFVQSGEKKEKTKVPTGQHLTCFAGGMYALGGKMFEIPEHVRIGEQLARGCAWAYGQFPTGIMPEIFALTPCEGKVKADDEKGCKWDEERWKEGIKGGKESKLPKGFTSVQDRRYILRPEAIESVFLLYRMTGNEEWREVAWKMFESIMNATETEHGNSAIADVTVEGETSKLDSMESFWMAETLKYFYLIFSPPDLISLDDYVFNTEAHPFRKPK</sequence>
<dbReference type="Proteomes" id="UP001321749">
    <property type="component" value="Unassembled WGS sequence"/>
</dbReference>
<evidence type="ECO:0000256" key="8">
    <source>
        <dbReference type="PIRSR" id="PIRSR601382-3"/>
    </source>
</evidence>
<evidence type="ECO:0000256" key="10">
    <source>
        <dbReference type="SAM" id="MobiDB-lite"/>
    </source>
</evidence>
<dbReference type="GO" id="GO:0016020">
    <property type="term" value="C:membrane"/>
    <property type="evidence" value="ECO:0007669"/>
    <property type="project" value="InterPro"/>
</dbReference>
<keyword evidence="11" id="KW-0812">Transmembrane</keyword>
<dbReference type="PRINTS" id="PR00747">
    <property type="entry name" value="GLYHDRLASE47"/>
</dbReference>
<feature type="disulfide bond" evidence="8">
    <location>
        <begin position="434"/>
        <end position="463"/>
    </location>
</feature>
<keyword evidence="4 9" id="KW-0378">Hydrolase</keyword>
<dbReference type="GO" id="GO:0005975">
    <property type="term" value="P:carbohydrate metabolic process"/>
    <property type="evidence" value="ECO:0007669"/>
    <property type="project" value="InterPro"/>
</dbReference>
<feature type="active site" description="Proton donor" evidence="6">
    <location>
        <position position="477"/>
    </location>
</feature>
<reference evidence="12" key="2">
    <citation type="submission" date="2023-06" db="EMBL/GenBank/DDBJ databases">
        <authorList>
            <consortium name="Lawrence Berkeley National Laboratory"/>
            <person name="Mondo S.J."/>
            <person name="Hensen N."/>
            <person name="Bonometti L."/>
            <person name="Westerberg I."/>
            <person name="Brannstrom I.O."/>
            <person name="Guillou S."/>
            <person name="Cros-Aarteil S."/>
            <person name="Calhoun S."/>
            <person name="Haridas S."/>
            <person name="Kuo A."/>
            <person name="Pangilinan J."/>
            <person name="Riley R."/>
            <person name="Labutti K."/>
            <person name="Andreopoulos B."/>
            <person name="Lipzen A."/>
            <person name="Chen C."/>
            <person name="Yanf M."/>
            <person name="Daum C."/>
            <person name="Ng V."/>
            <person name="Clum A."/>
            <person name="Steindorff A."/>
            <person name="Ohm R."/>
            <person name="Martin F."/>
            <person name="Silar P."/>
            <person name="Natvig D."/>
            <person name="Lalanne C."/>
            <person name="Gautier V."/>
            <person name="Ament-Velasquez S.L."/>
            <person name="Kruys A."/>
            <person name="Hutchinson M.I."/>
            <person name="Powell A.J."/>
            <person name="Barry K."/>
            <person name="Miller A.N."/>
            <person name="Grigoriev I.V."/>
            <person name="Debuchy R."/>
            <person name="Gladieux P."/>
            <person name="Thoren M.H."/>
            <person name="Johannesson H."/>
        </authorList>
    </citation>
    <scope>NUCLEOTIDE SEQUENCE</scope>
    <source>
        <strain evidence="12">PSN324</strain>
    </source>
</reference>
<evidence type="ECO:0000256" key="11">
    <source>
        <dbReference type="SAM" id="Phobius"/>
    </source>
</evidence>
<comment type="similarity">
    <text evidence="3 9">Belongs to the glycosyl hydrolase 47 family.</text>
</comment>
<dbReference type="InterPro" id="IPR012341">
    <property type="entry name" value="6hp_glycosidase-like_sf"/>
</dbReference>
<keyword evidence="11" id="KW-0472">Membrane</keyword>
<feature type="binding site" evidence="7">
    <location>
        <position position="619"/>
    </location>
    <ligand>
        <name>Ca(2+)</name>
        <dbReference type="ChEBI" id="CHEBI:29108"/>
    </ligand>
</feature>
<dbReference type="GO" id="GO:0005783">
    <property type="term" value="C:endoplasmic reticulum"/>
    <property type="evidence" value="ECO:0007669"/>
    <property type="project" value="TreeGrafter"/>
</dbReference>
<keyword evidence="11" id="KW-1133">Transmembrane helix</keyword>
<proteinExistence type="inferred from homology"/>
<accession>A0AAV9HWA2</accession>
<dbReference type="EMBL" id="MU864955">
    <property type="protein sequence ID" value="KAK4463792.1"/>
    <property type="molecule type" value="Genomic_DNA"/>
</dbReference>